<keyword evidence="2" id="KW-1185">Reference proteome</keyword>
<dbReference type="EMBL" id="JALJOR010000004">
    <property type="protein sequence ID" value="KAK9818117.1"/>
    <property type="molecule type" value="Genomic_DNA"/>
</dbReference>
<protein>
    <submittedName>
        <fullName evidence="1">Uncharacterized protein</fullName>
    </submittedName>
</protein>
<reference evidence="1 2" key="1">
    <citation type="journal article" date="2024" name="Nat. Commun.">
        <title>Phylogenomics reveals the evolutionary origins of lichenization in chlorophyte algae.</title>
        <authorList>
            <person name="Puginier C."/>
            <person name="Libourel C."/>
            <person name="Otte J."/>
            <person name="Skaloud P."/>
            <person name="Haon M."/>
            <person name="Grisel S."/>
            <person name="Petersen M."/>
            <person name="Berrin J.G."/>
            <person name="Delaux P.M."/>
            <person name="Dal Grande F."/>
            <person name="Keller J."/>
        </authorList>
    </citation>
    <scope>NUCLEOTIDE SEQUENCE [LARGE SCALE GENOMIC DNA]</scope>
    <source>
        <strain evidence="1 2">SAG 2043</strain>
    </source>
</reference>
<evidence type="ECO:0000313" key="2">
    <source>
        <dbReference type="Proteomes" id="UP001489004"/>
    </source>
</evidence>
<evidence type="ECO:0000313" key="1">
    <source>
        <dbReference type="EMBL" id="KAK9818117.1"/>
    </source>
</evidence>
<sequence>MLTGGVHGAGANLTVVPFTVLNQFGNRTDKVVVQSELASPAVAKALGISLPAFQDVDPVTKRVLGGVGHLVLSPGSIPRWPPIPPLASPAPVAIPHRPFSVFPVTGMMVLDGFFVANLGKQNIQAFIRNTSSADLTNVRVYIEGASDPNIVLNLGVQTFPRVKAGGSIAITFDGNFVRALAGKTSVSYVVMADNFDYRRIIKKIFVTQILYNKASQQFTVLADNGKLLVDFAKAVVGGEGRCDCAEKGDKGQRPARPVLYIPTDTTLAWVPNVKYPGKHGELPYDDPWWKLILALCAVLAALVGAAVDYLSDGTLDGGLIEAQFGKSDQDVKPETQTGTGNSTGDLIAKGVVSGAYAAAGTLATMAACSDKFDLHWRGQEQTQPKDPDELTQVETVRYRVDLGEPPSVGVPFKVKTVDWQYERRTDKDTYKYAHTEKDQPNEHFLAAPPDIRVPSTWDRKDGPLVIQASFQKGPFKGEGLFKGPELYVFAQLAHEDGKQIRRAAMTDDGLQFDRAAEDGTYTGYVDFRFNGIAGLERNPKGHWYGFVVAQDVNTVLDGTDPVVAAGTIGGNMLTPVLELSLDPGVPCRLKHDFVVLVL</sequence>
<dbReference type="Proteomes" id="UP001489004">
    <property type="component" value="Unassembled WGS sequence"/>
</dbReference>
<accession>A0AAW1Q9G4</accession>
<dbReference type="AlphaFoldDB" id="A0AAW1Q9G4"/>
<gene>
    <name evidence="1" type="ORF">WJX72_007401</name>
</gene>
<organism evidence="1 2">
    <name type="scientific">[Myrmecia] bisecta</name>
    <dbReference type="NCBI Taxonomy" id="41462"/>
    <lineage>
        <taxon>Eukaryota</taxon>
        <taxon>Viridiplantae</taxon>
        <taxon>Chlorophyta</taxon>
        <taxon>core chlorophytes</taxon>
        <taxon>Trebouxiophyceae</taxon>
        <taxon>Trebouxiales</taxon>
        <taxon>Trebouxiaceae</taxon>
        <taxon>Myrmecia</taxon>
    </lineage>
</organism>
<name>A0AAW1Q9G4_9CHLO</name>
<comment type="caution">
    <text evidence="1">The sequence shown here is derived from an EMBL/GenBank/DDBJ whole genome shotgun (WGS) entry which is preliminary data.</text>
</comment>
<proteinExistence type="predicted"/>